<organism evidence="1 2">
    <name type="scientific">Limosa lapponica baueri</name>
    <dbReference type="NCBI Taxonomy" id="1758121"/>
    <lineage>
        <taxon>Eukaryota</taxon>
        <taxon>Metazoa</taxon>
        <taxon>Chordata</taxon>
        <taxon>Craniata</taxon>
        <taxon>Vertebrata</taxon>
        <taxon>Euteleostomi</taxon>
        <taxon>Archelosauria</taxon>
        <taxon>Archosauria</taxon>
        <taxon>Dinosauria</taxon>
        <taxon>Saurischia</taxon>
        <taxon>Theropoda</taxon>
        <taxon>Coelurosauria</taxon>
        <taxon>Aves</taxon>
        <taxon>Neognathae</taxon>
        <taxon>Neoaves</taxon>
        <taxon>Charadriiformes</taxon>
        <taxon>Scolopacidae</taxon>
        <taxon>Limosa</taxon>
    </lineage>
</organism>
<dbReference type="EMBL" id="KZ508328">
    <property type="protein sequence ID" value="PKU35336.1"/>
    <property type="molecule type" value="Genomic_DNA"/>
</dbReference>
<proteinExistence type="predicted"/>
<protein>
    <recommendedName>
        <fullName evidence="3">Reverse transcriptase domain-containing protein</fullName>
    </recommendedName>
</protein>
<accession>A0A2I0TNF5</accession>
<dbReference type="AlphaFoldDB" id="A0A2I0TNF5"/>
<evidence type="ECO:0008006" key="3">
    <source>
        <dbReference type="Google" id="ProtNLM"/>
    </source>
</evidence>
<evidence type="ECO:0000313" key="1">
    <source>
        <dbReference type="EMBL" id="PKU35336.1"/>
    </source>
</evidence>
<reference evidence="2" key="1">
    <citation type="submission" date="2017-11" db="EMBL/GenBank/DDBJ databases">
        <authorList>
            <person name="Lima N.C."/>
            <person name="Parody-Merino A.M."/>
            <person name="Battley P.F."/>
            <person name="Fidler A.E."/>
            <person name="Prosdocimi F."/>
        </authorList>
    </citation>
    <scope>NUCLEOTIDE SEQUENCE [LARGE SCALE GENOMIC DNA]</scope>
</reference>
<dbReference type="OrthoDB" id="10063195at2759"/>
<name>A0A2I0TNF5_LIMLA</name>
<reference evidence="2" key="2">
    <citation type="submission" date="2017-12" db="EMBL/GenBank/DDBJ databases">
        <title>Genome sequence of the Bar-tailed Godwit (Limosa lapponica baueri).</title>
        <authorList>
            <person name="Lima N.C.B."/>
            <person name="Parody-Merino A.M."/>
            <person name="Battley P.F."/>
            <person name="Fidler A.E."/>
            <person name="Prosdocimi F."/>
        </authorList>
    </citation>
    <scope>NUCLEOTIDE SEQUENCE [LARGE SCALE GENOMIC DNA]</scope>
</reference>
<gene>
    <name evidence="1" type="ORF">llap_14359</name>
</gene>
<evidence type="ECO:0000313" key="2">
    <source>
        <dbReference type="Proteomes" id="UP000233556"/>
    </source>
</evidence>
<sequence length="117" mass="13312">MLTSLITFFSEILGLVDERRAMVIAYLDFSKTFDTVSHKIIIEKLMNWGLDEQTVIPHWYKTKEIAHDIPSAAEHEGGRLKSQMVDAGVISTKSYLQHWTGLIDTMAVAQTILMLQM</sequence>
<dbReference type="Proteomes" id="UP000233556">
    <property type="component" value="Unassembled WGS sequence"/>
</dbReference>
<keyword evidence="2" id="KW-1185">Reference proteome</keyword>